<evidence type="ECO:0000256" key="4">
    <source>
        <dbReference type="ARBA" id="ARBA00022801"/>
    </source>
</evidence>
<dbReference type="SMART" id="SM00213">
    <property type="entry name" value="UBQ"/>
    <property type="match status" value="1"/>
</dbReference>
<dbReference type="GO" id="GO:0016579">
    <property type="term" value="P:protein deubiquitination"/>
    <property type="evidence" value="ECO:0007669"/>
    <property type="project" value="InterPro"/>
</dbReference>
<dbReference type="Pfam" id="PF00443">
    <property type="entry name" value="UCH"/>
    <property type="match status" value="1"/>
</dbReference>
<protein>
    <recommendedName>
        <fullName evidence="6">Ubiquitin carboxyl-terminal hydrolase</fullName>
        <ecNumber evidence="6">3.4.19.12</ecNumber>
    </recommendedName>
</protein>
<dbReference type="InterPro" id="IPR018200">
    <property type="entry name" value="USP_CS"/>
</dbReference>
<evidence type="ECO:0000259" key="7">
    <source>
        <dbReference type="PROSITE" id="PS50053"/>
    </source>
</evidence>
<dbReference type="InterPro" id="IPR044635">
    <property type="entry name" value="UBP14-like"/>
</dbReference>
<reference evidence="9" key="2">
    <citation type="journal article" date="2022" name="Microbiol. Resour. Announc.">
        <title>Whole-Genome Sequence of Entomortierella parvispora E1425, a Mucoromycotan Fungus Associated with Burkholderiaceae-Related Endosymbiotic Bacteria.</title>
        <authorList>
            <person name="Herlambang A."/>
            <person name="Guo Y."/>
            <person name="Takashima Y."/>
            <person name="Narisawa K."/>
            <person name="Ohta H."/>
            <person name="Nishizawa T."/>
        </authorList>
    </citation>
    <scope>NUCLEOTIDE SEQUENCE</scope>
    <source>
        <strain evidence="9">E1425</strain>
    </source>
</reference>
<name>A0A9P3LRN6_9FUNG</name>
<dbReference type="EMBL" id="BQFW01000001">
    <property type="protein sequence ID" value="GJJ68123.1"/>
    <property type="molecule type" value="Genomic_DNA"/>
</dbReference>
<dbReference type="CDD" id="cd02657">
    <property type="entry name" value="Peptidase_C19A"/>
    <property type="match status" value="1"/>
</dbReference>
<accession>A0A9P3LRN6</accession>
<dbReference type="Proteomes" id="UP000827284">
    <property type="component" value="Unassembled WGS sequence"/>
</dbReference>
<sequence length="497" mass="55868">MPPANTIKVNVKWSGKKFDDLELNLDEPGLVFKAQLFALTGVEPDRQKIIAKGGMLKDDTDMNKLGLKNGHNFMMMGTAGELPKAPEKKILFAEDMTEATLNKAMDIPVGLINMGNTCYMNATLQCLRVVPELIQDLQKYSGGTDNLDSRSNMTASLRDLYRQLNASGHGVMPVQFLSYLRKAFPQFSQQGNDGVWAQQDAEECWSQLISALKTKLPVHAEGQQNVISQFMEGEFTTTLKCDESPEETAVVTKEKFAKLDCHITIDVNYLHNGILHSLDQKIEKNSESLGRSAVYSKTQRVSRLPAYLTVNFVRFFWKETERVKAKILRKVKFPFELDASQFCTPDLQAKLTNTKLKLRELDNAETALKRRHRLDKESGRMETDEVSEEQKAVQAAQEALEGSLDPELVKDVGCNPSGQYELAAVLTHIGRTADSGHYIGWARKGDTDDWYKYDDDKVSPVSKEDIMKLDGGGDFHVAYLALYRSRSFKVKSVSKKD</sequence>
<dbReference type="AlphaFoldDB" id="A0A9P3LRN6"/>
<dbReference type="GO" id="GO:0061136">
    <property type="term" value="P:regulation of proteasomal protein catabolic process"/>
    <property type="evidence" value="ECO:0007669"/>
    <property type="project" value="TreeGrafter"/>
</dbReference>
<dbReference type="SUPFAM" id="SSF54001">
    <property type="entry name" value="Cysteine proteinases"/>
    <property type="match status" value="1"/>
</dbReference>
<keyword evidence="5 6" id="KW-0788">Thiol protease</keyword>
<dbReference type="PANTHER" id="PTHR43982:SF1">
    <property type="entry name" value="UBIQUITIN CARBOXYL-TERMINAL HYDROLASE 14"/>
    <property type="match status" value="1"/>
</dbReference>
<dbReference type="GO" id="GO:0004843">
    <property type="term" value="F:cysteine-type deubiquitinase activity"/>
    <property type="evidence" value="ECO:0007669"/>
    <property type="project" value="UniProtKB-UniRule"/>
</dbReference>
<organism evidence="9 10">
    <name type="scientific">Entomortierella parvispora</name>
    <dbReference type="NCBI Taxonomy" id="205924"/>
    <lineage>
        <taxon>Eukaryota</taxon>
        <taxon>Fungi</taxon>
        <taxon>Fungi incertae sedis</taxon>
        <taxon>Mucoromycota</taxon>
        <taxon>Mortierellomycotina</taxon>
        <taxon>Mortierellomycetes</taxon>
        <taxon>Mortierellales</taxon>
        <taxon>Mortierellaceae</taxon>
        <taxon>Entomortierella</taxon>
    </lineage>
</organism>
<evidence type="ECO:0000256" key="6">
    <source>
        <dbReference type="RuleBase" id="RU366025"/>
    </source>
</evidence>
<dbReference type="SUPFAM" id="SSF54236">
    <property type="entry name" value="Ubiquitin-like"/>
    <property type="match status" value="1"/>
</dbReference>
<proteinExistence type="inferred from homology"/>
<dbReference type="Pfam" id="PF00240">
    <property type="entry name" value="ubiquitin"/>
    <property type="match status" value="1"/>
</dbReference>
<evidence type="ECO:0000259" key="8">
    <source>
        <dbReference type="PROSITE" id="PS50235"/>
    </source>
</evidence>
<dbReference type="Gene3D" id="3.90.70.10">
    <property type="entry name" value="Cysteine proteinases"/>
    <property type="match status" value="1"/>
</dbReference>
<keyword evidence="3 6" id="KW-0833">Ubl conjugation pathway</keyword>
<evidence type="ECO:0000313" key="10">
    <source>
        <dbReference type="Proteomes" id="UP000827284"/>
    </source>
</evidence>
<dbReference type="EC" id="3.4.19.12" evidence="6"/>
<dbReference type="InterPro" id="IPR000626">
    <property type="entry name" value="Ubiquitin-like_dom"/>
</dbReference>
<dbReference type="OrthoDB" id="333239at2759"/>
<evidence type="ECO:0000256" key="2">
    <source>
        <dbReference type="ARBA" id="ARBA00022670"/>
    </source>
</evidence>
<gene>
    <name evidence="9" type="ORF">EMPS_00469</name>
</gene>
<keyword evidence="10" id="KW-1185">Reference proteome</keyword>
<dbReference type="GO" id="GO:0070628">
    <property type="term" value="F:proteasome binding"/>
    <property type="evidence" value="ECO:0007669"/>
    <property type="project" value="TreeGrafter"/>
</dbReference>
<reference evidence="9" key="1">
    <citation type="submission" date="2021-11" db="EMBL/GenBank/DDBJ databases">
        <authorList>
            <person name="Herlambang A."/>
            <person name="Guo Y."/>
            <person name="Takashima Y."/>
            <person name="Nishizawa T."/>
        </authorList>
    </citation>
    <scope>NUCLEOTIDE SEQUENCE</scope>
    <source>
        <strain evidence="9">E1425</strain>
    </source>
</reference>
<dbReference type="PROSITE" id="PS50235">
    <property type="entry name" value="USP_3"/>
    <property type="match status" value="1"/>
</dbReference>
<comment type="catalytic activity">
    <reaction evidence="1 6">
        <text>Thiol-dependent hydrolysis of ester, thioester, amide, peptide and isopeptide bonds formed by the C-terminal Gly of ubiquitin (a 76-residue protein attached to proteins as an intracellular targeting signal).</text>
        <dbReference type="EC" id="3.4.19.12"/>
    </reaction>
</comment>
<dbReference type="InterPro" id="IPR038765">
    <property type="entry name" value="Papain-like_cys_pep_sf"/>
</dbReference>
<dbReference type="InterPro" id="IPR028889">
    <property type="entry name" value="USP"/>
</dbReference>
<dbReference type="PROSITE" id="PS00972">
    <property type="entry name" value="USP_1"/>
    <property type="match status" value="1"/>
</dbReference>
<comment type="caution">
    <text evidence="9">The sequence shown here is derived from an EMBL/GenBank/DDBJ whole genome shotgun (WGS) entry which is preliminary data.</text>
</comment>
<evidence type="ECO:0000256" key="1">
    <source>
        <dbReference type="ARBA" id="ARBA00000707"/>
    </source>
</evidence>
<dbReference type="PROSITE" id="PS00973">
    <property type="entry name" value="USP_2"/>
    <property type="match status" value="1"/>
</dbReference>
<dbReference type="PROSITE" id="PS50053">
    <property type="entry name" value="UBIQUITIN_2"/>
    <property type="match status" value="1"/>
</dbReference>
<keyword evidence="2 6" id="KW-0645">Protease</keyword>
<dbReference type="InterPro" id="IPR001394">
    <property type="entry name" value="Peptidase_C19_UCH"/>
</dbReference>
<dbReference type="CDD" id="cd16104">
    <property type="entry name" value="Ubl_USP14_like"/>
    <property type="match status" value="1"/>
</dbReference>
<dbReference type="InterPro" id="IPR029071">
    <property type="entry name" value="Ubiquitin-like_domsf"/>
</dbReference>
<evidence type="ECO:0000313" key="9">
    <source>
        <dbReference type="EMBL" id="GJJ68123.1"/>
    </source>
</evidence>
<feature type="domain" description="Ubiquitin-like" evidence="7">
    <location>
        <begin position="7"/>
        <end position="76"/>
    </location>
</feature>
<evidence type="ECO:0000256" key="3">
    <source>
        <dbReference type="ARBA" id="ARBA00022786"/>
    </source>
</evidence>
<comment type="similarity">
    <text evidence="6">Belongs to the peptidase C19 family.</text>
</comment>
<dbReference type="Gene3D" id="3.10.20.90">
    <property type="entry name" value="Phosphatidylinositol 3-kinase Catalytic Subunit, Chain A, domain 1"/>
    <property type="match status" value="1"/>
</dbReference>
<keyword evidence="4 6" id="KW-0378">Hydrolase</keyword>
<evidence type="ECO:0000256" key="5">
    <source>
        <dbReference type="ARBA" id="ARBA00022807"/>
    </source>
</evidence>
<dbReference type="GO" id="GO:0043161">
    <property type="term" value="P:proteasome-mediated ubiquitin-dependent protein catabolic process"/>
    <property type="evidence" value="ECO:0007669"/>
    <property type="project" value="InterPro"/>
</dbReference>
<feature type="domain" description="USP" evidence="8">
    <location>
        <begin position="109"/>
        <end position="486"/>
    </location>
</feature>
<dbReference type="PANTHER" id="PTHR43982">
    <property type="entry name" value="UBIQUITIN CARBOXYL-TERMINAL HYDROLASE"/>
    <property type="match status" value="1"/>
</dbReference>